<feature type="compositionally biased region" description="Polar residues" evidence="1">
    <location>
        <begin position="21"/>
        <end position="32"/>
    </location>
</feature>
<sequence length="62" mass="6880">MPMFDRLRFKRKTDKDKGSDANITSSTISNKSVNDDTSRSSFSQDDTHLESSSLVHRSGSNG</sequence>
<feature type="compositionally biased region" description="Polar residues" evidence="1">
    <location>
        <begin position="39"/>
        <end position="62"/>
    </location>
</feature>
<comment type="caution">
    <text evidence="2">The sequence shown here is derived from an EMBL/GenBank/DDBJ whole genome shotgun (WGS) entry which is preliminary data.</text>
</comment>
<feature type="region of interest" description="Disordered" evidence="1">
    <location>
        <begin position="1"/>
        <end position="62"/>
    </location>
</feature>
<protein>
    <submittedName>
        <fullName evidence="2">Uncharacterized protein</fullName>
    </submittedName>
</protein>
<evidence type="ECO:0000313" key="2">
    <source>
        <dbReference type="EMBL" id="KAF9331688.1"/>
    </source>
</evidence>
<feature type="non-terminal residue" evidence="2">
    <location>
        <position position="62"/>
    </location>
</feature>
<accession>A0A9P5SJZ3</accession>
<dbReference type="Proteomes" id="UP000696485">
    <property type="component" value="Unassembled WGS sequence"/>
</dbReference>
<dbReference type="AlphaFoldDB" id="A0A9P5SJZ3"/>
<dbReference type="EMBL" id="JAAAUY010000307">
    <property type="protein sequence ID" value="KAF9331688.1"/>
    <property type="molecule type" value="Genomic_DNA"/>
</dbReference>
<gene>
    <name evidence="2" type="ORF">BG006_005467</name>
</gene>
<keyword evidence="3" id="KW-1185">Reference proteome</keyword>
<proteinExistence type="predicted"/>
<evidence type="ECO:0000313" key="3">
    <source>
        <dbReference type="Proteomes" id="UP000696485"/>
    </source>
</evidence>
<name>A0A9P5SJZ3_9FUNG</name>
<organism evidence="2 3">
    <name type="scientific">Podila minutissima</name>
    <dbReference type="NCBI Taxonomy" id="64525"/>
    <lineage>
        <taxon>Eukaryota</taxon>
        <taxon>Fungi</taxon>
        <taxon>Fungi incertae sedis</taxon>
        <taxon>Mucoromycota</taxon>
        <taxon>Mortierellomycotina</taxon>
        <taxon>Mortierellomycetes</taxon>
        <taxon>Mortierellales</taxon>
        <taxon>Mortierellaceae</taxon>
        <taxon>Podila</taxon>
    </lineage>
</organism>
<evidence type="ECO:0000256" key="1">
    <source>
        <dbReference type="SAM" id="MobiDB-lite"/>
    </source>
</evidence>
<reference evidence="2" key="1">
    <citation type="journal article" date="2020" name="Fungal Divers.">
        <title>Resolving the Mortierellaceae phylogeny through synthesis of multi-gene phylogenetics and phylogenomics.</title>
        <authorList>
            <person name="Vandepol N."/>
            <person name="Liber J."/>
            <person name="Desiro A."/>
            <person name="Na H."/>
            <person name="Kennedy M."/>
            <person name="Barry K."/>
            <person name="Grigoriev I.V."/>
            <person name="Miller A.N."/>
            <person name="O'Donnell K."/>
            <person name="Stajich J.E."/>
            <person name="Bonito G."/>
        </authorList>
    </citation>
    <scope>NUCLEOTIDE SEQUENCE</scope>
    <source>
        <strain evidence="2">NVP1</strain>
    </source>
</reference>